<dbReference type="KEGG" id="pmrn:116944095"/>
<feature type="compositionally biased region" description="Acidic residues" evidence="7">
    <location>
        <begin position="701"/>
        <end position="720"/>
    </location>
</feature>
<dbReference type="GeneID" id="116944095"/>
<feature type="compositionally biased region" description="Polar residues" evidence="7">
    <location>
        <begin position="687"/>
        <end position="697"/>
    </location>
</feature>
<feature type="region of interest" description="Disordered" evidence="7">
    <location>
        <begin position="1"/>
        <end position="60"/>
    </location>
</feature>
<feature type="compositionally biased region" description="Polar residues" evidence="7">
    <location>
        <begin position="568"/>
        <end position="577"/>
    </location>
</feature>
<dbReference type="Pfam" id="PF12024">
    <property type="entry name" value="DUF3512"/>
    <property type="match status" value="1"/>
</dbReference>
<gene>
    <name evidence="10" type="primary">LOC116944095</name>
</gene>
<evidence type="ECO:0000256" key="3">
    <source>
        <dbReference type="ARBA" id="ARBA00023117"/>
    </source>
</evidence>
<dbReference type="InterPro" id="IPR051831">
    <property type="entry name" value="Bromodomain_contain_prot"/>
</dbReference>
<feature type="compositionally biased region" description="Basic and acidic residues" evidence="7">
    <location>
        <begin position="13"/>
        <end position="60"/>
    </location>
</feature>
<keyword evidence="3 6" id="KW-0103">Bromodomain</keyword>
<dbReference type="PANTHER" id="PTHR22881">
    <property type="entry name" value="BROMODOMAIN CONTAINING PROTEIN"/>
    <property type="match status" value="1"/>
</dbReference>
<evidence type="ECO:0000256" key="5">
    <source>
        <dbReference type="ARBA" id="ARBA00023242"/>
    </source>
</evidence>
<dbReference type="InterPro" id="IPR001487">
    <property type="entry name" value="Bromodomain"/>
</dbReference>
<dbReference type="SUPFAM" id="SSF47370">
    <property type="entry name" value="Bromodomain"/>
    <property type="match status" value="1"/>
</dbReference>
<feature type="compositionally biased region" description="Basic residues" evidence="7">
    <location>
        <begin position="1"/>
        <end position="12"/>
    </location>
</feature>
<dbReference type="GO" id="GO:0005634">
    <property type="term" value="C:nucleus"/>
    <property type="evidence" value="ECO:0007669"/>
    <property type="project" value="UniProtKB-SubCell"/>
</dbReference>
<evidence type="ECO:0000313" key="10">
    <source>
        <dbReference type="RefSeq" id="XP_032813399.1"/>
    </source>
</evidence>
<keyword evidence="5" id="KW-0539">Nucleus</keyword>
<feature type="compositionally biased region" description="Basic and acidic residues" evidence="7">
    <location>
        <begin position="311"/>
        <end position="322"/>
    </location>
</feature>
<dbReference type="Proteomes" id="UP001318040">
    <property type="component" value="Chromosome 20"/>
</dbReference>
<keyword evidence="9" id="KW-1185">Reference proteome</keyword>
<evidence type="ECO:0000256" key="7">
    <source>
        <dbReference type="SAM" id="MobiDB-lite"/>
    </source>
</evidence>
<dbReference type="Pfam" id="PF00439">
    <property type="entry name" value="Bromodomain"/>
    <property type="match status" value="1"/>
</dbReference>
<name>A0AAJ7T8Y9_PETMA</name>
<dbReference type="PANTHER" id="PTHR22881:SF27">
    <property type="entry name" value="BROMODOMAIN CONTAINING 7_9"/>
    <property type="match status" value="1"/>
</dbReference>
<organism evidence="9 10">
    <name type="scientific">Petromyzon marinus</name>
    <name type="common">Sea lamprey</name>
    <dbReference type="NCBI Taxonomy" id="7757"/>
    <lineage>
        <taxon>Eukaryota</taxon>
        <taxon>Metazoa</taxon>
        <taxon>Chordata</taxon>
        <taxon>Craniata</taxon>
        <taxon>Vertebrata</taxon>
        <taxon>Cyclostomata</taxon>
        <taxon>Hyperoartia</taxon>
        <taxon>Petromyzontiformes</taxon>
        <taxon>Petromyzontidae</taxon>
        <taxon>Petromyzon</taxon>
    </lineage>
</organism>
<feature type="compositionally biased region" description="Polar residues" evidence="7">
    <location>
        <begin position="538"/>
        <end position="559"/>
    </location>
</feature>
<comment type="subcellular location">
    <subcellularLocation>
        <location evidence="1">Nucleus</location>
    </subcellularLocation>
</comment>
<feature type="compositionally biased region" description="Basic residues" evidence="7">
    <location>
        <begin position="120"/>
        <end position="131"/>
    </location>
</feature>
<evidence type="ECO:0000256" key="1">
    <source>
        <dbReference type="ARBA" id="ARBA00004123"/>
    </source>
</evidence>
<dbReference type="PRINTS" id="PR00503">
    <property type="entry name" value="BROMODOMAIN"/>
</dbReference>
<feature type="region of interest" description="Disordered" evidence="7">
    <location>
        <begin position="74"/>
        <end position="167"/>
    </location>
</feature>
<dbReference type="SMART" id="SM00297">
    <property type="entry name" value="BROMO"/>
    <property type="match status" value="1"/>
</dbReference>
<feature type="compositionally biased region" description="Basic and acidic residues" evidence="7">
    <location>
        <begin position="517"/>
        <end position="536"/>
    </location>
</feature>
<feature type="compositionally biased region" description="Basic residues" evidence="7">
    <location>
        <begin position="96"/>
        <end position="105"/>
    </location>
</feature>
<dbReference type="FunFam" id="1.20.920.10:FF:000022">
    <property type="entry name" value="Putative bromodomain-containing protein 9"/>
    <property type="match status" value="1"/>
</dbReference>
<dbReference type="AlphaFoldDB" id="A0AAJ7T8Y9"/>
<reference evidence="10" key="1">
    <citation type="submission" date="2025-08" db="UniProtKB">
        <authorList>
            <consortium name="RefSeq"/>
        </authorList>
    </citation>
    <scope>IDENTIFICATION</scope>
    <source>
        <tissue evidence="10">Sperm</tissue>
    </source>
</reference>
<protein>
    <submittedName>
        <fullName evidence="10">Bromodomain-containing protein 7-like isoform X1</fullName>
    </submittedName>
</protein>
<dbReference type="CDD" id="cd05513">
    <property type="entry name" value="Bromo_brd7_like"/>
    <property type="match status" value="1"/>
</dbReference>
<sequence>MGKKHHKKHKTDKHASEATESVDVKPLDVKVKPLDVKVKPLEVKPPDMKPPDVKPVEVKPDKPALKLVLKMGSAVTEVTEPATYFAESSDPEARHREKKKKKKKKSDKERDRHETEEERRKRKEEKRKKRERERSENDRDGEQGTPPKRPSIEPMPEQTPLGRPKEIENDQTPLQQLLSHLNRQLQRKDPSGFFLFPVTDVIAPGYSMIIKVPMDFSTMREKIDHNEYQSVTEFKSDFKLMCDNAMTYNRPETIYYKAAKKLLHTGFKMMSKEKLLSLRTSLEFMQHMDGSTQAALLGEDMDEQPGGVKVVDSDTTHAEATQRKPKKTGKESAQTPPEVEPEADACSFTDSTAGEHVLALAEHAADEAQDKLARSKPNSKIGFLRKDEEGLTTLAIVNPADSDSHGESYPVTLGMLVGKLQFGTSCLQGFKEDKRNRITPVTYLNYGPFSTFAPQYDSTFSNLSKEESDVLYSTYGDQAGLQYAVSIQDYIRDCGDYTVHMVDNLLDILSHGEHGKTLKQQKEAMADAEKSGKENGADVTNKNVVSVSKPDQNSDSAEASGSPELPEESTQPVNENESQMFQRRLNETGQLLKDLQDAQTLRLSARPPPNLSNLLGPSPAEVQLAGKVTNGLKVLTSCVAPGDMVSTAGLHKAMGIAVCPVETTTSPKLPPAQTQIKQMQQQAQVATPDTQFPSPSHESPEEANPEDPADEERENDESMQTDELNTTSSSIEGASDTAST</sequence>
<feature type="compositionally biased region" description="Basic and acidic residues" evidence="7">
    <location>
        <begin position="132"/>
        <end position="142"/>
    </location>
</feature>
<feature type="compositionally biased region" description="Low complexity" evidence="7">
    <location>
        <begin position="672"/>
        <end position="686"/>
    </location>
</feature>
<feature type="compositionally biased region" description="Basic and acidic residues" evidence="7">
    <location>
        <begin position="106"/>
        <end position="119"/>
    </location>
</feature>
<dbReference type="GO" id="GO:0006357">
    <property type="term" value="P:regulation of transcription by RNA polymerase II"/>
    <property type="evidence" value="ECO:0007669"/>
    <property type="project" value="TreeGrafter"/>
</dbReference>
<feature type="region of interest" description="Disordered" evidence="7">
    <location>
        <begin position="517"/>
        <end position="577"/>
    </location>
</feature>
<evidence type="ECO:0000256" key="2">
    <source>
        <dbReference type="ARBA" id="ARBA00023015"/>
    </source>
</evidence>
<evidence type="ECO:0000259" key="8">
    <source>
        <dbReference type="PROSITE" id="PS50014"/>
    </source>
</evidence>
<proteinExistence type="predicted"/>
<dbReference type="InterPro" id="IPR021900">
    <property type="entry name" value="DUF3512"/>
</dbReference>
<dbReference type="InterPro" id="IPR036427">
    <property type="entry name" value="Bromodomain-like_sf"/>
</dbReference>
<dbReference type="Gene3D" id="1.20.920.10">
    <property type="entry name" value="Bromodomain-like"/>
    <property type="match status" value="1"/>
</dbReference>
<dbReference type="RefSeq" id="XP_032813399.1">
    <property type="nucleotide sequence ID" value="XM_032957508.1"/>
</dbReference>
<keyword evidence="4" id="KW-0804">Transcription</keyword>
<evidence type="ECO:0000313" key="9">
    <source>
        <dbReference type="Proteomes" id="UP001318040"/>
    </source>
</evidence>
<feature type="region of interest" description="Disordered" evidence="7">
    <location>
        <begin position="303"/>
        <end position="344"/>
    </location>
</feature>
<accession>A0AAJ7T8Y9</accession>
<dbReference type="PROSITE" id="PS50014">
    <property type="entry name" value="BROMODOMAIN_2"/>
    <property type="match status" value="1"/>
</dbReference>
<evidence type="ECO:0000256" key="6">
    <source>
        <dbReference type="PROSITE-ProRule" id="PRU00035"/>
    </source>
</evidence>
<feature type="domain" description="Bromo" evidence="8">
    <location>
        <begin position="186"/>
        <end position="256"/>
    </location>
</feature>
<feature type="region of interest" description="Disordered" evidence="7">
    <location>
        <begin position="668"/>
        <end position="740"/>
    </location>
</feature>
<keyword evidence="2" id="KW-0805">Transcription regulation</keyword>
<evidence type="ECO:0000256" key="4">
    <source>
        <dbReference type="ARBA" id="ARBA00023163"/>
    </source>
</evidence>
<feature type="compositionally biased region" description="Polar residues" evidence="7">
    <location>
        <begin position="721"/>
        <end position="740"/>
    </location>
</feature>